<organism evidence="2 3">
    <name type="scientific">Kitasatospora arboriphila</name>
    <dbReference type="NCBI Taxonomy" id="258052"/>
    <lineage>
        <taxon>Bacteria</taxon>
        <taxon>Bacillati</taxon>
        <taxon>Actinomycetota</taxon>
        <taxon>Actinomycetes</taxon>
        <taxon>Kitasatosporales</taxon>
        <taxon>Streptomycetaceae</taxon>
        <taxon>Kitasatospora</taxon>
    </lineage>
</organism>
<name>A0ABN1TJK3_9ACTN</name>
<dbReference type="RefSeq" id="WP_344624826.1">
    <property type="nucleotide sequence ID" value="NZ_BAAALD010000035.1"/>
</dbReference>
<protein>
    <submittedName>
        <fullName evidence="2">Uncharacterized protein</fullName>
    </submittedName>
</protein>
<accession>A0ABN1TJK3</accession>
<comment type="caution">
    <text evidence="2">The sequence shown here is derived from an EMBL/GenBank/DDBJ whole genome shotgun (WGS) entry which is preliminary data.</text>
</comment>
<evidence type="ECO:0000256" key="1">
    <source>
        <dbReference type="SAM" id="MobiDB-lite"/>
    </source>
</evidence>
<dbReference type="Proteomes" id="UP001499987">
    <property type="component" value="Unassembled WGS sequence"/>
</dbReference>
<feature type="region of interest" description="Disordered" evidence="1">
    <location>
        <begin position="27"/>
        <end position="58"/>
    </location>
</feature>
<gene>
    <name evidence="2" type="ORF">GCM10009663_37940</name>
</gene>
<evidence type="ECO:0000313" key="2">
    <source>
        <dbReference type="EMBL" id="GAA1090658.1"/>
    </source>
</evidence>
<sequence length="84" mass="8914">MDETVVSWAACLLADPALAARTHQALTATDHTGIAGDPRRPILPSQRDTHATPLLRHPDPLEPVAALHRPQLLALLTSEASPAS</sequence>
<keyword evidence="3" id="KW-1185">Reference proteome</keyword>
<reference evidence="2 3" key="1">
    <citation type="journal article" date="2019" name="Int. J. Syst. Evol. Microbiol.">
        <title>The Global Catalogue of Microorganisms (GCM) 10K type strain sequencing project: providing services to taxonomists for standard genome sequencing and annotation.</title>
        <authorList>
            <consortium name="The Broad Institute Genomics Platform"/>
            <consortium name="The Broad Institute Genome Sequencing Center for Infectious Disease"/>
            <person name="Wu L."/>
            <person name="Ma J."/>
        </authorList>
    </citation>
    <scope>NUCLEOTIDE SEQUENCE [LARGE SCALE GENOMIC DNA]</scope>
    <source>
        <strain evidence="2 3">JCM 13002</strain>
    </source>
</reference>
<dbReference type="EMBL" id="BAAALD010000035">
    <property type="protein sequence ID" value="GAA1090658.1"/>
    <property type="molecule type" value="Genomic_DNA"/>
</dbReference>
<evidence type="ECO:0000313" key="3">
    <source>
        <dbReference type="Proteomes" id="UP001499987"/>
    </source>
</evidence>
<proteinExistence type="predicted"/>